<dbReference type="AlphaFoldDB" id="A0A4P6FCF6"/>
<name>A0A4P6FCF6_9MICO</name>
<dbReference type="EMBL" id="CP035491">
    <property type="protein sequence ID" value="QAY73732.1"/>
    <property type="molecule type" value="Genomic_DNA"/>
</dbReference>
<proteinExistence type="inferred from homology"/>
<feature type="domain" description="Activator of Hsp90 ATPase homologue 1/2-like C-terminal" evidence="2">
    <location>
        <begin position="23"/>
        <end position="162"/>
    </location>
</feature>
<dbReference type="InterPro" id="IPR023393">
    <property type="entry name" value="START-like_dom_sf"/>
</dbReference>
<dbReference type="KEGG" id="agf:ET445_10625"/>
<dbReference type="Gene3D" id="3.30.530.20">
    <property type="match status" value="1"/>
</dbReference>
<reference evidence="3 4" key="1">
    <citation type="submission" date="2019-01" db="EMBL/GenBank/DDBJ databases">
        <title>Genome sequencing of strain FW100M-8.</title>
        <authorList>
            <person name="Heo J."/>
            <person name="Kim S.-J."/>
            <person name="Kim J.-S."/>
            <person name="Hong S.-B."/>
            <person name="Kwon S.-W."/>
        </authorList>
    </citation>
    <scope>NUCLEOTIDE SEQUENCE [LARGE SCALE GENOMIC DNA]</scope>
    <source>
        <strain evidence="3 4">FW100M-8</strain>
    </source>
</reference>
<organism evidence="3 4">
    <name type="scientific">Agromyces protaetiae</name>
    <dbReference type="NCBI Taxonomy" id="2509455"/>
    <lineage>
        <taxon>Bacteria</taxon>
        <taxon>Bacillati</taxon>
        <taxon>Actinomycetota</taxon>
        <taxon>Actinomycetes</taxon>
        <taxon>Micrococcales</taxon>
        <taxon>Microbacteriaceae</taxon>
        <taxon>Agromyces</taxon>
    </lineage>
</organism>
<evidence type="ECO:0000313" key="4">
    <source>
        <dbReference type="Proteomes" id="UP000291259"/>
    </source>
</evidence>
<sequence length="177" mass="19361">MTDTTVIRRPTGLSFRRRYRQAPERLFAAFADPDTLARWWGPPECPIVESALDFRPGGEWLYRLRSAASGVEYRSRAVFDEIEPATRIVFTETSADASGAPTADRPAARTTVEFVADGDDDGPGTLLLIDVEHVSEDEAARALARGVEGGMSRALDQLEALLATARTREGRPDGAPR</sequence>
<dbReference type="CDD" id="cd07814">
    <property type="entry name" value="SRPBCC_CalC_Aha1-like"/>
    <property type="match status" value="1"/>
</dbReference>
<dbReference type="SUPFAM" id="SSF55961">
    <property type="entry name" value="Bet v1-like"/>
    <property type="match status" value="1"/>
</dbReference>
<gene>
    <name evidence="3" type="ORF">ET445_10625</name>
</gene>
<dbReference type="OrthoDB" id="3365660at2"/>
<accession>A0A4P6FCF6</accession>
<dbReference type="InterPro" id="IPR013538">
    <property type="entry name" value="ASHA1/2-like_C"/>
</dbReference>
<dbReference type="Pfam" id="PF08327">
    <property type="entry name" value="AHSA1"/>
    <property type="match status" value="1"/>
</dbReference>
<evidence type="ECO:0000313" key="3">
    <source>
        <dbReference type="EMBL" id="QAY73732.1"/>
    </source>
</evidence>
<dbReference type="RefSeq" id="WP_129191209.1">
    <property type="nucleotide sequence ID" value="NZ_CP035491.1"/>
</dbReference>
<dbReference type="Proteomes" id="UP000291259">
    <property type="component" value="Chromosome"/>
</dbReference>
<evidence type="ECO:0000259" key="2">
    <source>
        <dbReference type="Pfam" id="PF08327"/>
    </source>
</evidence>
<comment type="similarity">
    <text evidence="1">Belongs to the AHA1 family.</text>
</comment>
<evidence type="ECO:0000256" key="1">
    <source>
        <dbReference type="ARBA" id="ARBA00006817"/>
    </source>
</evidence>
<keyword evidence="4" id="KW-1185">Reference proteome</keyword>
<protein>
    <submittedName>
        <fullName evidence="3">SRPBCC domain-containing protein</fullName>
    </submittedName>
</protein>